<dbReference type="PROSITE" id="PS50937">
    <property type="entry name" value="HTH_MERR_2"/>
    <property type="match status" value="1"/>
</dbReference>
<name>A0A4R4TUM3_9ACTN</name>
<feature type="domain" description="HTH merR-type" evidence="2">
    <location>
        <begin position="1"/>
        <end position="68"/>
    </location>
</feature>
<dbReference type="Pfam" id="PF13411">
    <property type="entry name" value="MerR_1"/>
    <property type="match status" value="1"/>
</dbReference>
<dbReference type="EMBL" id="SMKI01000026">
    <property type="protein sequence ID" value="TDC78863.1"/>
    <property type="molecule type" value="Genomic_DNA"/>
</dbReference>
<dbReference type="PRINTS" id="PR00040">
    <property type="entry name" value="HTHMERR"/>
</dbReference>
<dbReference type="Gene3D" id="1.10.1660.10">
    <property type="match status" value="1"/>
</dbReference>
<dbReference type="OrthoDB" id="3824912at2"/>
<dbReference type="RefSeq" id="WP_132816475.1">
    <property type="nucleotide sequence ID" value="NZ_SMKI01000026.1"/>
</dbReference>
<gene>
    <name evidence="3" type="ORF">E1283_04105</name>
</gene>
<protein>
    <submittedName>
        <fullName evidence="3">MerR family transcriptional regulator</fullName>
    </submittedName>
</protein>
<dbReference type="InterPro" id="IPR000551">
    <property type="entry name" value="MerR-type_HTH_dom"/>
</dbReference>
<dbReference type="InterPro" id="IPR009061">
    <property type="entry name" value="DNA-bd_dom_put_sf"/>
</dbReference>
<dbReference type="PANTHER" id="PTHR30204">
    <property type="entry name" value="REDOX-CYCLING DRUG-SENSING TRANSCRIPTIONAL ACTIVATOR SOXR"/>
    <property type="match status" value="1"/>
</dbReference>
<dbReference type="GO" id="GO:0003700">
    <property type="term" value="F:DNA-binding transcription factor activity"/>
    <property type="evidence" value="ECO:0007669"/>
    <property type="project" value="InterPro"/>
</dbReference>
<evidence type="ECO:0000313" key="4">
    <source>
        <dbReference type="Proteomes" id="UP000295345"/>
    </source>
</evidence>
<dbReference type="SMART" id="SM00422">
    <property type="entry name" value="HTH_MERR"/>
    <property type="match status" value="1"/>
</dbReference>
<dbReference type="PANTHER" id="PTHR30204:SF97">
    <property type="entry name" value="MERR FAMILY REGULATORY PROTEIN"/>
    <property type="match status" value="1"/>
</dbReference>
<dbReference type="Proteomes" id="UP000295345">
    <property type="component" value="Unassembled WGS sequence"/>
</dbReference>
<evidence type="ECO:0000256" key="1">
    <source>
        <dbReference type="ARBA" id="ARBA00023125"/>
    </source>
</evidence>
<keyword evidence="4" id="KW-1185">Reference proteome</keyword>
<evidence type="ECO:0000313" key="3">
    <source>
        <dbReference type="EMBL" id="TDC78863.1"/>
    </source>
</evidence>
<evidence type="ECO:0000259" key="2">
    <source>
        <dbReference type="PROSITE" id="PS50937"/>
    </source>
</evidence>
<keyword evidence="1" id="KW-0238">DNA-binding</keyword>
<dbReference type="SUPFAM" id="SSF46955">
    <property type="entry name" value="Putative DNA-binding domain"/>
    <property type="match status" value="1"/>
</dbReference>
<dbReference type="InterPro" id="IPR047057">
    <property type="entry name" value="MerR_fam"/>
</dbReference>
<comment type="caution">
    <text evidence="3">The sequence shown here is derived from an EMBL/GenBank/DDBJ whole genome shotgun (WGS) entry which is preliminary data.</text>
</comment>
<sequence length="117" mass="13108">MLIGELSRRTGASQRSLRYYEAQGLLTADRGPNGYRDYAEDTVATVGHIRALLRIGLSSAVIRAVLPCVRGELRDPTRFTWCEDLRAVLTRELASMDDRIDGLRRSRHALATYLADS</sequence>
<dbReference type="GO" id="GO:0003677">
    <property type="term" value="F:DNA binding"/>
    <property type="evidence" value="ECO:0007669"/>
    <property type="project" value="UniProtKB-KW"/>
</dbReference>
<reference evidence="3 4" key="1">
    <citation type="submission" date="2019-03" db="EMBL/GenBank/DDBJ databases">
        <title>Draft genome sequences of novel Actinobacteria.</title>
        <authorList>
            <person name="Sahin N."/>
            <person name="Ay H."/>
            <person name="Saygin H."/>
        </authorList>
    </citation>
    <scope>NUCLEOTIDE SEQUENCE [LARGE SCALE GENOMIC DNA]</scope>
    <source>
        <strain evidence="3 4">DSM 41900</strain>
    </source>
</reference>
<proteinExistence type="predicted"/>
<accession>A0A4R4TUM3</accession>
<dbReference type="AlphaFoldDB" id="A0A4R4TUM3"/>
<organism evidence="3 4">
    <name type="scientific">Streptomyces hainanensis</name>
    <dbReference type="NCBI Taxonomy" id="402648"/>
    <lineage>
        <taxon>Bacteria</taxon>
        <taxon>Bacillati</taxon>
        <taxon>Actinomycetota</taxon>
        <taxon>Actinomycetes</taxon>
        <taxon>Kitasatosporales</taxon>
        <taxon>Streptomycetaceae</taxon>
        <taxon>Streptomyces</taxon>
    </lineage>
</organism>
<dbReference type="CDD" id="cd01282">
    <property type="entry name" value="HTH_MerR-like_sg3"/>
    <property type="match status" value="1"/>
</dbReference>